<evidence type="ECO:0000256" key="1">
    <source>
        <dbReference type="SAM" id="Phobius"/>
    </source>
</evidence>
<feature type="transmembrane region" description="Helical" evidence="1">
    <location>
        <begin position="75"/>
        <end position="92"/>
    </location>
</feature>
<keyword evidence="1" id="KW-0812">Transmembrane</keyword>
<gene>
    <name evidence="2" type="ORF">IT779_18215</name>
</gene>
<protein>
    <submittedName>
        <fullName evidence="2">Uncharacterized protein</fullName>
    </submittedName>
</protein>
<dbReference type="Pfam" id="PF20226">
    <property type="entry name" value="DUF6585"/>
    <property type="match status" value="1"/>
</dbReference>
<accession>A0A931N3W3</accession>
<keyword evidence="1" id="KW-0472">Membrane</keyword>
<dbReference type="InterPro" id="IPR046492">
    <property type="entry name" value="DUF6585"/>
</dbReference>
<keyword evidence="1" id="KW-1133">Transmembrane helix</keyword>
<organism evidence="2 3">
    <name type="scientific">Nocardia bovistercoris</name>
    <dbReference type="NCBI Taxonomy" id="2785916"/>
    <lineage>
        <taxon>Bacteria</taxon>
        <taxon>Bacillati</taxon>
        <taxon>Actinomycetota</taxon>
        <taxon>Actinomycetes</taxon>
        <taxon>Mycobacteriales</taxon>
        <taxon>Nocardiaceae</taxon>
        <taxon>Nocardia</taxon>
    </lineage>
</organism>
<sequence length="265" mass="29200">MTEHDVSETRERRTVPLTQLIHLMSEYQKLGAHRQTFLPVGAASDTLLRGFIIVTGGLAILGIICVAVGAVPGGIAIGLLAAVPGAFALWRGQLNRQNRSSRLDLFDFGMTIYRAGERVQGFRWDTAEVRQRVVAFQSGPPSEYALEMTGPDGAHAIFDDILFGEGPEWGKAIQSAITATQLPRAVTAIDNGETVHFGEVALNLDALLHLDQSYPWERIQLIDARGGLVRIKVDGRWHSLMPVANIPNFYIFNELAERLRVTPFD</sequence>
<evidence type="ECO:0000313" key="3">
    <source>
        <dbReference type="Proteomes" id="UP000655751"/>
    </source>
</evidence>
<keyword evidence="3" id="KW-1185">Reference proteome</keyword>
<comment type="caution">
    <text evidence="2">The sequence shown here is derived from an EMBL/GenBank/DDBJ whole genome shotgun (WGS) entry which is preliminary data.</text>
</comment>
<dbReference type="Proteomes" id="UP000655751">
    <property type="component" value="Unassembled WGS sequence"/>
</dbReference>
<evidence type="ECO:0000313" key="2">
    <source>
        <dbReference type="EMBL" id="MBH0778219.1"/>
    </source>
</evidence>
<feature type="transmembrane region" description="Helical" evidence="1">
    <location>
        <begin position="47"/>
        <end position="69"/>
    </location>
</feature>
<proteinExistence type="predicted"/>
<dbReference type="EMBL" id="JADMLG010000007">
    <property type="protein sequence ID" value="MBH0778219.1"/>
    <property type="molecule type" value="Genomic_DNA"/>
</dbReference>
<name>A0A931N3W3_9NOCA</name>
<dbReference type="AlphaFoldDB" id="A0A931N3W3"/>
<reference evidence="2" key="1">
    <citation type="submission" date="2020-11" db="EMBL/GenBank/DDBJ databases">
        <title>Nocardia NEAU-351.nov., a novel actinomycete isolated from the cow dung.</title>
        <authorList>
            <person name="Zhang X."/>
        </authorList>
    </citation>
    <scope>NUCLEOTIDE SEQUENCE</scope>
    <source>
        <strain evidence="2">NEAU-351</strain>
    </source>
</reference>